<name>A0A8H5WCI1_FUSCI</name>
<keyword evidence="1" id="KW-1133">Transmembrane helix</keyword>
<sequence length="122" mass="13073">MLAEAFASIVFVVSVATTIILIAYAAPLLLELIEMVGNKTSGTEVMIQDVALRGSNSLWDPYGQPASPLASASGATLSLVLKVVSAMVEYAEDIACYLINEEDDSRKASIFASAVQDEWWEV</sequence>
<accession>A0A8H5WCI1</accession>
<reference evidence="3" key="1">
    <citation type="journal article" date="2020" name="BMC Genomics">
        <title>Correction to: Identification and distribution of gene clusters required for synthesis of sphingolipid metabolism inhibitors in diverse species of the filamentous fungus Fusarium.</title>
        <authorList>
            <person name="Kim H.S."/>
            <person name="Lohmar J.M."/>
            <person name="Busman M."/>
            <person name="Brown D.W."/>
            <person name="Naumann T.A."/>
            <person name="Divon H.H."/>
            <person name="Lysoe E."/>
            <person name="Uhlig S."/>
            <person name="Proctor R.H."/>
        </authorList>
    </citation>
    <scope>NUCLEOTIDE SEQUENCE [LARGE SCALE GENOMIC DNA]</scope>
    <source>
        <strain evidence="3">NRRL 25331</strain>
    </source>
</reference>
<gene>
    <name evidence="2" type="ORF">FCIRC_13270</name>
</gene>
<organism evidence="2 3">
    <name type="scientific">Fusarium circinatum</name>
    <name type="common">Pitch canker fungus</name>
    <name type="synonym">Gibberella circinata</name>
    <dbReference type="NCBI Taxonomy" id="48490"/>
    <lineage>
        <taxon>Eukaryota</taxon>
        <taxon>Fungi</taxon>
        <taxon>Dikarya</taxon>
        <taxon>Ascomycota</taxon>
        <taxon>Pezizomycotina</taxon>
        <taxon>Sordariomycetes</taxon>
        <taxon>Hypocreomycetidae</taxon>
        <taxon>Hypocreales</taxon>
        <taxon>Nectriaceae</taxon>
        <taxon>Fusarium</taxon>
        <taxon>Fusarium fujikuroi species complex</taxon>
    </lineage>
</organism>
<dbReference type="EMBL" id="JAAQPE010000649">
    <property type="protein sequence ID" value="KAF5657392.1"/>
    <property type="molecule type" value="Genomic_DNA"/>
</dbReference>
<keyword evidence="1" id="KW-0472">Membrane</keyword>
<feature type="transmembrane region" description="Helical" evidence="1">
    <location>
        <begin position="6"/>
        <end position="30"/>
    </location>
</feature>
<comment type="caution">
    <text evidence="2">The sequence shown here is derived from an EMBL/GenBank/DDBJ whole genome shotgun (WGS) entry which is preliminary data.</text>
</comment>
<evidence type="ECO:0000313" key="3">
    <source>
        <dbReference type="Proteomes" id="UP000572754"/>
    </source>
</evidence>
<keyword evidence="3" id="KW-1185">Reference proteome</keyword>
<dbReference type="Proteomes" id="UP000572754">
    <property type="component" value="Unassembled WGS sequence"/>
</dbReference>
<protein>
    <submittedName>
        <fullName evidence="2">Uncharacterized protein</fullName>
    </submittedName>
</protein>
<keyword evidence="1" id="KW-0812">Transmembrane</keyword>
<reference evidence="2 3" key="2">
    <citation type="submission" date="2020-05" db="EMBL/GenBank/DDBJ databases">
        <title>Identification and distribution of gene clusters putatively required for synthesis of sphingolipid metabolism inhibitors in phylogenetically diverse species of the filamentous fungus Fusarium.</title>
        <authorList>
            <person name="Kim H.-S."/>
            <person name="Busman M."/>
            <person name="Brown D.W."/>
            <person name="Divon H."/>
            <person name="Uhlig S."/>
            <person name="Proctor R.H."/>
        </authorList>
    </citation>
    <scope>NUCLEOTIDE SEQUENCE [LARGE SCALE GENOMIC DNA]</scope>
    <source>
        <strain evidence="2 3">NRRL 25331</strain>
    </source>
</reference>
<dbReference type="AlphaFoldDB" id="A0A8H5WCI1"/>
<evidence type="ECO:0000256" key="1">
    <source>
        <dbReference type="SAM" id="Phobius"/>
    </source>
</evidence>
<proteinExistence type="predicted"/>
<evidence type="ECO:0000313" key="2">
    <source>
        <dbReference type="EMBL" id="KAF5657392.1"/>
    </source>
</evidence>